<comment type="similarity">
    <text evidence="1">Belongs to the SCO1/2 family.</text>
</comment>
<sequence>MYLLRHCSFWNFQSCGYSTSHNFRREKPKQLNPLPDKSHSRSWSDYIVPVAFLMVAGAGVAIHYNDERRATPKGAGGAAKTISRPAVGGPFKLVNTNNQIVTDRDFRGNWTLLYFGYTSSPDVDPMEIQKMVRAIDVLEKEHNMKVNLVFITLDPERDSPWHLRAYLKEFDPKIVGLTGPIDAIRQVAHEYRVFFKRVGEDNQDYLVESSHNLYLMDPNMEPVKLFGVEYDAEQLCYDILQGIKSVSG</sequence>
<dbReference type="Gene3D" id="3.40.30.10">
    <property type="entry name" value="Glutaredoxin"/>
    <property type="match status" value="1"/>
</dbReference>
<dbReference type="eggNOG" id="KOG2792">
    <property type="taxonomic scope" value="Eukaryota"/>
</dbReference>
<dbReference type="Proteomes" id="UP000017836">
    <property type="component" value="Unassembled WGS sequence"/>
</dbReference>
<organism evidence="2 3">
    <name type="scientific">Amborella trichopoda</name>
    <dbReference type="NCBI Taxonomy" id="13333"/>
    <lineage>
        <taxon>Eukaryota</taxon>
        <taxon>Viridiplantae</taxon>
        <taxon>Streptophyta</taxon>
        <taxon>Embryophyta</taxon>
        <taxon>Tracheophyta</taxon>
        <taxon>Spermatophyta</taxon>
        <taxon>Magnoliopsida</taxon>
        <taxon>Amborellales</taxon>
        <taxon>Amborellaceae</taxon>
        <taxon>Amborella</taxon>
    </lineage>
</organism>
<evidence type="ECO:0000256" key="1">
    <source>
        <dbReference type="ARBA" id="ARBA00010996"/>
    </source>
</evidence>
<dbReference type="InterPro" id="IPR003782">
    <property type="entry name" value="SCO1/SenC"/>
</dbReference>
<protein>
    <recommendedName>
        <fullName evidence="4">Thioredoxin domain-containing protein</fullName>
    </recommendedName>
</protein>
<dbReference type="Gramene" id="ERM94169">
    <property type="protein sequence ID" value="ERM94169"/>
    <property type="gene ID" value="AMTR_s00010p00178800"/>
</dbReference>
<dbReference type="AlphaFoldDB" id="W1NG64"/>
<evidence type="ECO:0000313" key="2">
    <source>
        <dbReference type="EMBL" id="ERM94169.1"/>
    </source>
</evidence>
<keyword evidence="3" id="KW-1185">Reference proteome</keyword>
<dbReference type="CDD" id="cd02968">
    <property type="entry name" value="SCO"/>
    <property type="match status" value="1"/>
</dbReference>
<accession>W1NG64</accession>
<dbReference type="GO" id="GO:0005739">
    <property type="term" value="C:mitochondrion"/>
    <property type="evidence" value="ECO:0007669"/>
    <property type="project" value="GOC"/>
</dbReference>
<dbReference type="GO" id="GO:0055070">
    <property type="term" value="P:copper ion homeostasis"/>
    <property type="evidence" value="ECO:0007669"/>
    <property type="project" value="EnsemblPlants"/>
</dbReference>
<evidence type="ECO:0008006" key="4">
    <source>
        <dbReference type="Google" id="ProtNLM"/>
    </source>
</evidence>
<dbReference type="HOGENOM" id="CLU_050131_0_4_1"/>
<dbReference type="OMA" id="PCRPRVF"/>
<dbReference type="GO" id="GO:0033617">
    <property type="term" value="P:mitochondrial respiratory chain complex IV assembly"/>
    <property type="evidence" value="ECO:0000318"/>
    <property type="project" value="GO_Central"/>
</dbReference>
<dbReference type="Pfam" id="PF02630">
    <property type="entry name" value="SCO1-SenC"/>
    <property type="match status" value="1"/>
</dbReference>
<dbReference type="InterPro" id="IPR036249">
    <property type="entry name" value="Thioredoxin-like_sf"/>
</dbReference>
<dbReference type="PANTHER" id="PTHR12151">
    <property type="entry name" value="ELECTRON TRANSPORT PROTIN SCO1/SENC FAMILY MEMBER"/>
    <property type="match status" value="1"/>
</dbReference>
<dbReference type="PANTHER" id="PTHR12151:SF1">
    <property type="entry name" value="PROTEIN SCO1 HOMOLOG 2, MITOCHONDRIAL"/>
    <property type="match status" value="1"/>
</dbReference>
<proteinExistence type="inferred from homology"/>
<reference evidence="3" key="1">
    <citation type="journal article" date="2013" name="Science">
        <title>The Amborella genome and the evolution of flowering plants.</title>
        <authorList>
            <consortium name="Amborella Genome Project"/>
        </authorList>
    </citation>
    <scope>NUCLEOTIDE SEQUENCE [LARGE SCALE GENOMIC DNA]</scope>
</reference>
<evidence type="ECO:0000313" key="3">
    <source>
        <dbReference type="Proteomes" id="UP000017836"/>
    </source>
</evidence>
<gene>
    <name evidence="2" type="ORF">AMTR_s00010p00178800</name>
</gene>
<dbReference type="SUPFAM" id="SSF52833">
    <property type="entry name" value="Thioredoxin-like"/>
    <property type="match status" value="1"/>
</dbReference>
<dbReference type="EMBL" id="KI397513">
    <property type="protein sequence ID" value="ERM94169.1"/>
    <property type="molecule type" value="Genomic_DNA"/>
</dbReference>
<name>W1NG64_AMBTC</name>
<dbReference type="FunFam" id="3.40.30.10:FF:000013">
    <property type="entry name" value="Blast:Protein SCO1 homolog, mitochondrial"/>
    <property type="match status" value="1"/>
</dbReference>
<dbReference type="STRING" id="13333.W1NG64"/>